<dbReference type="AlphaFoldDB" id="A0A4Y2IJB5"/>
<dbReference type="EMBL" id="BGPR01002683">
    <property type="protein sequence ID" value="GBM77322.1"/>
    <property type="molecule type" value="Genomic_DNA"/>
</dbReference>
<name>A0A4Y2IJB5_ARAVE</name>
<feature type="region of interest" description="Disordered" evidence="1">
    <location>
        <begin position="212"/>
        <end position="239"/>
    </location>
</feature>
<reference evidence="2 3" key="1">
    <citation type="journal article" date="2019" name="Sci. Rep.">
        <title>Orb-weaving spider Araneus ventricosus genome elucidates the spidroin gene catalogue.</title>
        <authorList>
            <person name="Kono N."/>
            <person name="Nakamura H."/>
            <person name="Ohtoshi R."/>
            <person name="Moran D.A.P."/>
            <person name="Shinohara A."/>
            <person name="Yoshida Y."/>
            <person name="Fujiwara M."/>
            <person name="Mori M."/>
            <person name="Tomita M."/>
            <person name="Arakawa K."/>
        </authorList>
    </citation>
    <scope>NUCLEOTIDE SEQUENCE [LARGE SCALE GENOMIC DNA]</scope>
</reference>
<evidence type="ECO:0000313" key="3">
    <source>
        <dbReference type="Proteomes" id="UP000499080"/>
    </source>
</evidence>
<dbReference type="Proteomes" id="UP000499080">
    <property type="component" value="Unassembled WGS sequence"/>
</dbReference>
<sequence>MKAHYSYVCGIQEVDSGEYDMTVIRYDEVITHLISLVFLSSKRDIPDEARRWHLSHDGFFPTHSSRKIRRVIHGGSKVCFDTPCLRRFKVPELLPPILLLPHPAYFRFYFQQDLASSRGPNLGKTFVFPLSSQRGPKKAIRTFQSDFKLFGRPLWPSGKISTSGSEVRDPIPLKIRRVWGLLHAKSYVVAKRPPVGVARKFGEGVTAQVTSSSSDRCSKLRGPSLNSPRVASKRDVNLT</sequence>
<keyword evidence="3" id="KW-1185">Reference proteome</keyword>
<protein>
    <submittedName>
        <fullName evidence="2">Uncharacterized protein</fullName>
    </submittedName>
</protein>
<accession>A0A4Y2IJB5</accession>
<gene>
    <name evidence="2" type="ORF">AVEN_38968_1</name>
</gene>
<evidence type="ECO:0000256" key="1">
    <source>
        <dbReference type="SAM" id="MobiDB-lite"/>
    </source>
</evidence>
<comment type="caution">
    <text evidence="2">The sequence shown here is derived from an EMBL/GenBank/DDBJ whole genome shotgun (WGS) entry which is preliminary data.</text>
</comment>
<proteinExistence type="predicted"/>
<evidence type="ECO:0000313" key="2">
    <source>
        <dbReference type="EMBL" id="GBM77322.1"/>
    </source>
</evidence>
<organism evidence="2 3">
    <name type="scientific">Araneus ventricosus</name>
    <name type="common">Orbweaver spider</name>
    <name type="synonym">Epeira ventricosa</name>
    <dbReference type="NCBI Taxonomy" id="182803"/>
    <lineage>
        <taxon>Eukaryota</taxon>
        <taxon>Metazoa</taxon>
        <taxon>Ecdysozoa</taxon>
        <taxon>Arthropoda</taxon>
        <taxon>Chelicerata</taxon>
        <taxon>Arachnida</taxon>
        <taxon>Araneae</taxon>
        <taxon>Araneomorphae</taxon>
        <taxon>Entelegynae</taxon>
        <taxon>Araneoidea</taxon>
        <taxon>Araneidae</taxon>
        <taxon>Araneus</taxon>
    </lineage>
</organism>